<gene>
    <name evidence="4" type="ORF">ACEWY4_014223</name>
</gene>
<comment type="caution">
    <text evidence="4">The sequence shown here is derived from an EMBL/GenBank/DDBJ whole genome shotgun (WGS) entry which is preliminary data.</text>
</comment>
<dbReference type="SUPFAM" id="SSF57756">
    <property type="entry name" value="Retrovirus zinc finger-like domains"/>
    <property type="match status" value="1"/>
</dbReference>
<evidence type="ECO:0000259" key="3">
    <source>
        <dbReference type="PROSITE" id="PS50158"/>
    </source>
</evidence>
<evidence type="ECO:0000256" key="1">
    <source>
        <dbReference type="PROSITE-ProRule" id="PRU00047"/>
    </source>
</evidence>
<dbReference type="Pfam" id="PF00098">
    <property type="entry name" value="zf-CCHC"/>
    <property type="match status" value="1"/>
</dbReference>
<sequence>MAQEQELQELRDLVAQLKADNDKLKRQVPTHSGDGATSSVSQTWSDVSKGERLVFIPRDRKCPTFTGKSGMKVSEWIEEAEACMRARHLSVKDQAFFLFDHLEGEARQEIKYRPATDRNDPEKIKTILQELYGCSQSYVALQEAFFSRKQQDGESLLEFSLALMSLMDKVKNQAPDGLVNAEVLLRDQFSEHVFEGGLRRELKQLIRRQPTVTMLELRAEAMRWEREGMPGGARGPSIHGVQYAVQGGRLSAPSSAVDPSELAELKDMLRRQQEQLNQLSQSVALLQRPPPRPRSGPIICRRCQQPGHFAQDCDGPRVPAHAQASVATHSRGHGPSPLGRPAEN</sequence>
<reference evidence="4 5" key="1">
    <citation type="submission" date="2024-09" db="EMBL/GenBank/DDBJ databases">
        <title>A chromosome-level genome assembly of Gray's grenadier anchovy, Coilia grayii.</title>
        <authorList>
            <person name="Fu Z."/>
        </authorList>
    </citation>
    <scope>NUCLEOTIDE SEQUENCE [LARGE SCALE GENOMIC DNA]</scope>
    <source>
        <strain evidence="4">G4</strain>
        <tissue evidence="4">Muscle</tissue>
    </source>
</reference>
<feature type="domain" description="CCHC-type" evidence="3">
    <location>
        <begin position="300"/>
        <end position="313"/>
    </location>
</feature>
<dbReference type="EMBL" id="JBHFQA010000012">
    <property type="protein sequence ID" value="KAL2089535.1"/>
    <property type="molecule type" value="Genomic_DNA"/>
</dbReference>
<dbReference type="PANTHER" id="PTHR19963:SF30">
    <property type="entry name" value="ENDONUCLEASE_EXONUCLEASE_PHOSPHATASE DOMAIN-CONTAINING PROTEIN"/>
    <property type="match status" value="1"/>
</dbReference>
<dbReference type="GO" id="GO:0008270">
    <property type="term" value="F:zinc ion binding"/>
    <property type="evidence" value="ECO:0007669"/>
    <property type="project" value="UniProtKB-KW"/>
</dbReference>
<dbReference type="PANTHER" id="PTHR19963">
    <property type="entry name" value="CCHC-TYPE DOMAIN-CONTAINING PROTEIN"/>
    <property type="match status" value="1"/>
</dbReference>
<dbReference type="Proteomes" id="UP001591681">
    <property type="component" value="Unassembled WGS sequence"/>
</dbReference>
<dbReference type="PROSITE" id="PS50158">
    <property type="entry name" value="ZF_CCHC"/>
    <property type="match status" value="1"/>
</dbReference>
<feature type="region of interest" description="Disordered" evidence="2">
    <location>
        <begin position="311"/>
        <end position="344"/>
    </location>
</feature>
<feature type="region of interest" description="Disordered" evidence="2">
    <location>
        <begin position="21"/>
        <end position="42"/>
    </location>
</feature>
<keyword evidence="1" id="KW-0863">Zinc-finger</keyword>
<keyword evidence="1" id="KW-0862">Zinc</keyword>
<dbReference type="InterPro" id="IPR036875">
    <property type="entry name" value="Znf_CCHC_sf"/>
</dbReference>
<evidence type="ECO:0000313" key="4">
    <source>
        <dbReference type="EMBL" id="KAL2089535.1"/>
    </source>
</evidence>
<evidence type="ECO:0000313" key="5">
    <source>
        <dbReference type="Proteomes" id="UP001591681"/>
    </source>
</evidence>
<accession>A0ABD1JRN5</accession>
<organism evidence="4 5">
    <name type="scientific">Coilia grayii</name>
    <name type="common">Gray's grenadier anchovy</name>
    <dbReference type="NCBI Taxonomy" id="363190"/>
    <lineage>
        <taxon>Eukaryota</taxon>
        <taxon>Metazoa</taxon>
        <taxon>Chordata</taxon>
        <taxon>Craniata</taxon>
        <taxon>Vertebrata</taxon>
        <taxon>Euteleostomi</taxon>
        <taxon>Actinopterygii</taxon>
        <taxon>Neopterygii</taxon>
        <taxon>Teleostei</taxon>
        <taxon>Clupei</taxon>
        <taxon>Clupeiformes</taxon>
        <taxon>Clupeoidei</taxon>
        <taxon>Engraulidae</taxon>
        <taxon>Coilinae</taxon>
        <taxon>Coilia</taxon>
    </lineage>
</organism>
<keyword evidence="1" id="KW-0479">Metal-binding</keyword>
<protein>
    <recommendedName>
        <fullName evidence="3">CCHC-type domain-containing protein</fullName>
    </recommendedName>
</protein>
<evidence type="ECO:0000256" key="2">
    <source>
        <dbReference type="SAM" id="MobiDB-lite"/>
    </source>
</evidence>
<proteinExistence type="predicted"/>
<name>A0ABD1JRN5_9TELE</name>
<dbReference type="AlphaFoldDB" id="A0ABD1JRN5"/>
<keyword evidence="5" id="KW-1185">Reference proteome</keyword>
<dbReference type="InterPro" id="IPR001878">
    <property type="entry name" value="Znf_CCHC"/>
</dbReference>